<accession>A0AAN6IZ51</accession>
<dbReference type="InterPro" id="IPR036291">
    <property type="entry name" value="NAD(P)-bd_dom_sf"/>
</dbReference>
<dbReference type="AlphaFoldDB" id="A0AAN6IZ51"/>
<evidence type="ECO:0000313" key="2">
    <source>
        <dbReference type="EMBL" id="KAJ8995443.1"/>
    </source>
</evidence>
<dbReference type="PANTHER" id="PTHR43157">
    <property type="entry name" value="PHOSPHATIDYLINOSITOL-GLYCAN BIOSYNTHESIS CLASS F PROTEIN-RELATED"/>
    <property type="match status" value="1"/>
</dbReference>
<gene>
    <name evidence="2" type="ORF">HRR80_000215</name>
</gene>
<protein>
    <recommendedName>
        <fullName evidence="4">Short chain dehydrogenase/reductase</fullName>
    </recommendedName>
</protein>
<evidence type="ECO:0000256" key="1">
    <source>
        <dbReference type="ARBA" id="ARBA00023002"/>
    </source>
</evidence>
<sequence>MSIIQPLLLPLWGPGSRSTQGLMRVSSSSSFRHLPSLSAAPARSAGGLRGAISTYKLNTALEPSRRLPAIFRAVIASSSAFSTGRLYTTIPHTVARRRPQTTLLKQHYSGLGLVHARKATMAGGLIQKPLAEPQTKFTNKTVLVTGANSGLGFEAATKFTALDAKRVILAVRDVSKGEQAKATIESRTGKKDVLEVWQLDMNSYPSIRDFANRISSDPDGLDIAVLNAGVFMVGYEKSTYGWEETLQVNVLSTALLALYLLPKLRDTARKSRSQSGSFSLLEFVSSRRHEKVALSEEALEKPDHGLLDQFNQATNYNSSKQYQTSKFLLMCVMRKLASLVKDSGSDVVVTAVCPGFCQSNLSRGHQGILADLLRAVLNALVLRTSEEGSRALVSGAAVGPEAHGRFWYDDDLHDLIHPLLSAEKGEPAVDKVWDEIVAALEKDVPETKQLIAELTRSS</sequence>
<evidence type="ECO:0008006" key="4">
    <source>
        <dbReference type="Google" id="ProtNLM"/>
    </source>
</evidence>
<dbReference type="GO" id="GO:0016491">
    <property type="term" value="F:oxidoreductase activity"/>
    <property type="evidence" value="ECO:0007669"/>
    <property type="project" value="UniProtKB-KW"/>
</dbReference>
<evidence type="ECO:0000313" key="3">
    <source>
        <dbReference type="Proteomes" id="UP001161757"/>
    </source>
</evidence>
<name>A0AAN6IZ51_EXODE</name>
<proteinExistence type="predicted"/>
<dbReference type="PANTHER" id="PTHR43157:SF22">
    <property type="entry name" value="SHORT-CHAIN DEHYDROGENASE_REDUCTASE PHMF"/>
    <property type="match status" value="1"/>
</dbReference>
<dbReference type="Pfam" id="PF00106">
    <property type="entry name" value="adh_short"/>
    <property type="match status" value="1"/>
</dbReference>
<dbReference type="SUPFAM" id="SSF51735">
    <property type="entry name" value="NAD(P)-binding Rossmann-fold domains"/>
    <property type="match status" value="1"/>
</dbReference>
<dbReference type="EMBL" id="JAJGCB010000001">
    <property type="protein sequence ID" value="KAJ8995443.1"/>
    <property type="molecule type" value="Genomic_DNA"/>
</dbReference>
<dbReference type="PRINTS" id="PR00081">
    <property type="entry name" value="GDHRDH"/>
</dbReference>
<comment type="caution">
    <text evidence="2">The sequence shown here is derived from an EMBL/GenBank/DDBJ whole genome shotgun (WGS) entry which is preliminary data.</text>
</comment>
<dbReference type="Proteomes" id="UP001161757">
    <property type="component" value="Unassembled WGS sequence"/>
</dbReference>
<reference evidence="2" key="1">
    <citation type="submission" date="2023-01" db="EMBL/GenBank/DDBJ databases">
        <title>Exophiala dermititidis isolated from Cystic Fibrosis Patient.</title>
        <authorList>
            <person name="Kurbessoian T."/>
            <person name="Crocker A."/>
            <person name="Murante D."/>
            <person name="Hogan D.A."/>
            <person name="Stajich J.E."/>
        </authorList>
    </citation>
    <scope>NUCLEOTIDE SEQUENCE</scope>
    <source>
        <strain evidence="2">Ex8</strain>
    </source>
</reference>
<dbReference type="Gene3D" id="3.40.50.720">
    <property type="entry name" value="NAD(P)-binding Rossmann-like Domain"/>
    <property type="match status" value="1"/>
</dbReference>
<dbReference type="InterPro" id="IPR002347">
    <property type="entry name" value="SDR_fam"/>
</dbReference>
<organism evidence="2 3">
    <name type="scientific">Exophiala dermatitidis</name>
    <name type="common">Black yeast-like fungus</name>
    <name type="synonym">Wangiella dermatitidis</name>
    <dbReference type="NCBI Taxonomy" id="5970"/>
    <lineage>
        <taxon>Eukaryota</taxon>
        <taxon>Fungi</taxon>
        <taxon>Dikarya</taxon>
        <taxon>Ascomycota</taxon>
        <taxon>Pezizomycotina</taxon>
        <taxon>Eurotiomycetes</taxon>
        <taxon>Chaetothyriomycetidae</taxon>
        <taxon>Chaetothyriales</taxon>
        <taxon>Herpotrichiellaceae</taxon>
        <taxon>Exophiala</taxon>
    </lineage>
</organism>
<keyword evidence="1" id="KW-0560">Oxidoreductase</keyword>